<dbReference type="InterPro" id="IPR046341">
    <property type="entry name" value="SET_dom_sf"/>
</dbReference>
<protein>
    <recommendedName>
        <fullName evidence="6">SET domain-containing protein</fullName>
    </recommendedName>
</protein>
<dbReference type="GO" id="GO:0032259">
    <property type="term" value="P:methylation"/>
    <property type="evidence" value="ECO:0007669"/>
    <property type="project" value="UniProtKB-KW"/>
</dbReference>
<evidence type="ECO:0000256" key="3">
    <source>
        <dbReference type="ARBA" id="ARBA00022691"/>
    </source>
</evidence>
<reference evidence="5" key="1">
    <citation type="submission" date="2016-11" db="EMBL/GenBank/DDBJ databases">
        <authorList>
            <person name="Guldener U."/>
        </authorList>
    </citation>
    <scope>NUCLEOTIDE SEQUENCE [LARGE SCALE GENOMIC DNA]</scope>
</reference>
<dbReference type="PANTHER" id="PTHR13271:SF47">
    <property type="entry name" value="ACTIN-HISTIDINE N-METHYLTRANSFERASE"/>
    <property type="match status" value="1"/>
</dbReference>
<evidence type="ECO:0000313" key="4">
    <source>
        <dbReference type="EMBL" id="SGZ40789.1"/>
    </source>
</evidence>
<evidence type="ECO:0000256" key="2">
    <source>
        <dbReference type="ARBA" id="ARBA00022679"/>
    </source>
</evidence>
<dbReference type="OrthoDB" id="341421at2759"/>
<gene>
    <name evidence="4" type="ORF">HGUI_02989</name>
</gene>
<dbReference type="CDD" id="cd19177">
    <property type="entry name" value="SET_SETD4"/>
    <property type="match status" value="1"/>
</dbReference>
<sequence>MMVDNEDRLSNEEIITNLVNWLTVEHPYKMKLSSNVKIMTDDYGGIGLCYEHNERLPITNEIIHIPSYFFVNKLTCIKHIENKLKEENKTWLKIFGTDFKMLTKSIKHDWNSFDTIILYIYVEWFCLPTKSFHLPFFQSFPSSVFFKENIPVLQILRLEDKSIDTRTIINMLPIEFRAEFDKLYNNIKSSENHLMPILLKGFGNKDDEQIIKDRIRYLYMCINSRCLYYKITRTNAKKEDNLTLVPFVDFINHSNKQEEVNAIAETTKHFFQLDSQDYKIFYHETKGQEILFKYGHHSDDLLLNDYGFILNEPNENNFYDVTNIIMKKLKQCELEYLLKMNLYKEDDRFFISSDNSMVYHNTQIVVYLISLNKELPNLRNLITFPKSKQVKMDQFIKSGRTNSIHYQNEISQILNEYKSDLNLRCEFFKASKYRMDNVIELIHKKLNK</sequence>
<keyword evidence="2" id="KW-0808">Transferase</keyword>
<dbReference type="Proteomes" id="UP000183365">
    <property type="component" value="Unassembled WGS sequence"/>
</dbReference>
<dbReference type="PANTHER" id="PTHR13271">
    <property type="entry name" value="UNCHARACTERIZED PUTATIVE METHYLTRANSFERASE"/>
    <property type="match status" value="1"/>
</dbReference>
<dbReference type="EMBL" id="FQNF01000064">
    <property type="protein sequence ID" value="SGZ40789.1"/>
    <property type="molecule type" value="Genomic_DNA"/>
</dbReference>
<accession>A0A1L0CPC7</accession>
<name>A0A1L0CPC7_9ASCO</name>
<organism evidence="4 5">
    <name type="scientific">Hanseniaspora guilliermondii</name>
    <dbReference type="NCBI Taxonomy" id="56406"/>
    <lineage>
        <taxon>Eukaryota</taxon>
        <taxon>Fungi</taxon>
        <taxon>Dikarya</taxon>
        <taxon>Ascomycota</taxon>
        <taxon>Saccharomycotina</taxon>
        <taxon>Saccharomycetes</taxon>
        <taxon>Saccharomycodales</taxon>
        <taxon>Saccharomycodaceae</taxon>
        <taxon>Hanseniaspora</taxon>
    </lineage>
</organism>
<dbReference type="Gene3D" id="3.90.1410.10">
    <property type="entry name" value="set domain protein methyltransferase, domain 1"/>
    <property type="match status" value="1"/>
</dbReference>
<dbReference type="InterPro" id="IPR044429">
    <property type="entry name" value="SETD4_SET"/>
</dbReference>
<dbReference type="InterPro" id="IPR050600">
    <property type="entry name" value="SETD3_SETD6_MTase"/>
</dbReference>
<proteinExistence type="predicted"/>
<evidence type="ECO:0008006" key="6">
    <source>
        <dbReference type="Google" id="ProtNLM"/>
    </source>
</evidence>
<evidence type="ECO:0000256" key="1">
    <source>
        <dbReference type="ARBA" id="ARBA00022603"/>
    </source>
</evidence>
<keyword evidence="1" id="KW-0489">Methyltransferase</keyword>
<dbReference type="GO" id="GO:0016279">
    <property type="term" value="F:protein-lysine N-methyltransferase activity"/>
    <property type="evidence" value="ECO:0007669"/>
    <property type="project" value="InterPro"/>
</dbReference>
<dbReference type="AlphaFoldDB" id="A0A1L0CPC7"/>
<keyword evidence="3" id="KW-0949">S-adenosyl-L-methionine</keyword>
<evidence type="ECO:0000313" key="5">
    <source>
        <dbReference type="Proteomes" id="UP000183365"/>
    </source>
</evidence>
<dbReference type="VEuPathDB" id="FungiDB:HGUI_02989"/>
<dbReference type="SUPFAM" id="SSF82199">
    <property type="entry name" value="SET domain"/>
    <property type="match status" value="1"/>
</dbReference>
<keyword evidence="5" id="KW-1185">Reference proteome</keyword>